<evidence type="ECO:0000259" key="4">
    <source>
        <dbReference type="PROSITE" id="PS50995"/>
    </source>
</evidence>
<gene>
    <name evidence="5" type="ORF">PBAT_06325</name>
</gene>
<dbReference type="GO" id="GO:0003700">
    <property type="term" value="F:DNA-binding transcription factor activity"/>
    <property type="evidence" value="ECO:0007669"/>
    <property type="project" value="InterPro"/>
</dbReference>
<dbReference type="InterPro" id="IPR036390">
    <property type="entry name" value="WH_DNA-bd_sf"/>
</dbReference>
<keyword evidence="1" id="KW-0805">Transcription regulation</keyword>
<dbReference type="AlphaFoldDB" id="A0A168Q2G8"/>
<dbReference type="PRINTS" id="PR00598">
    <property type="entry name" value="HTHMARR"/>
</dbReference>
<dbReference type="SUPFAM" id="SSF46785">
    <property type="entry name" value="Winged helix' DNA-binding domain"/>
    <property type="match status" value="1"/>
</dbReference>
<name>A0A168Q2G8_9BACL</name>
<keyword evidence="3" id="KW-0804">Transcription</keyword>
<dbReference type="GO" id="GO:0003677">
    <property type="term" value="F:DNA binding"/>
    <property type="evidence" value="ECO:0007669"/>
    <property type="project" value="UniProtKB-KW"/>
</dbReference>
<feature type="domain" description="HTH marR-type" evidence="4">
    <location>
        <begin position="1"/>
        <end position="143"/>
    </location>
</feature>
<dbReference type="Proteomes" id="UP000077355">
    <property type="component" value="Unassembled WGS sequence"/>
</dbReference>
<evidence type="ECO:0000256" key="1">
    <source>
        <dbReference type="ARBA" id="ARBA00023015"/>
    </source>
</evidence>
<dbReference type="EMBL" id="LVJI01000007">
    <property type="protein sequence ID" value="OAB47317.1"/>
    <property type="molecule type" value="Genomic_DNA"/>
</dbReference>
<evidence type="ECO:0000256" key="3">
    <source>
        <dbReference type="ARBA" id="ARBA00023163"/>
    </source>
</evidence>
<comment type="caution">
    <text evidence="5">The sequence shown here is derived from an EMBL/GenBank/DDBJ whole genome shotgun (WGS) entry which is preliminary data.</text>
</comment>
<keyword evidence="6" id="KW-1185">Reference proteome</keyword>
<evidence type="ECO:0000313" key="6">
    <source>
        <dbReference type="Proteomes" id="UP000077355"/>
    </source>
</evidence>
<dbReference type="PANTHER" id="PTHR42756">
    <property type="entry name" value="TRANSCRIPTIONAL REGULATOR, MARR"/>
    <property type="match status" value="1"/>
</dbReference>
<dbReference type="RefSeq" id="WP_068647669.1">
    <property type="nucleotide sequence ID" value="NZ_CP043611.1"/>
</dbReference>
<reference evidence="5 6" key="1">
    <citation type="submission" date="2016-03" db="EMBL/GenBank/DDBJ databases">
        <title>Draft genome sequence of Paenibacillus antarcticus CECT 5836.</title>
        <authorList>
            <person name="Shin S.-K."/>
            <person name="Yi H."/>
        </authorList>
    </citation>
    <scope>NUCLEOTIDE SEQUENCE [LARGE SCALE GENOMIC DNA]</scope>
    <source>
        <strain evidence="5 6">CECT 5836</strain>
    </source>
</reference>
<dbReference type="SMART" id="SM00347">
    <property type="entry name" value="HTH_MARR"/>
    <property type="match status" value="1"/>
</dbReference>
<evidence type="ECO:0000256" key="2">
    <source>
        <dbReference type="ARBA" id="ARBA00023125"/>
    </source>
</evidence>
<dbReference type="InterPro" id="IPR036388">
    <property type="entry name" value="WH-like_DNA-bd_sf"/>
</dbReference>
<dbReference type="PANTHER" id="PTHR42756:SF1">
    <property type="entry name" value="TRANSCRIPTIONAL REPRESSOR OF EMRAB OPERON"/>
    <property type="match status" value="1"/>
</dbReference>
<sequence>MRQNSDQQHIQTVLDFILVLSDTMTRQKQLFEDETACSPEETNVIRILSQNGPLMVKEIGQALPGMNFSKLTRILDSLEKKGHVIRTLNQKDLRSFLLAPTEKSKQLLCKFMGDIGEVAQHMLSSLTPTERLMLDQLFGKMQINLRDITSL</sequence>
<evidence type="ECO:0000313" key="5">
    <source>
        <dbReference type="EMBL" id="OAB47317.1"/>
    </source>
</evidence>
<dbReference type="Pfam" id="PF01047">
    <property type="entry name" value="MarR"/>
    <property type="match status" value="1"/>
</dbReference>
<accession>A0A168Q2G8</accession>
<dbReference type="OrthoDB" id="2389730at2"/>
<dbReference type="Gene3D" id="1.10.10.10">
    <property type="entry name" value="Winged helix-like DNA-binding domain superfamily/Winged helix DNA-binding domain"/>
    <property type="match status" value="1"/>
</dbReference>
<keyword evidence="2" id="KW-0238">DNA-binding</keyword>
<dbReference type="InterPro" id="IPR000835">
    <property type="entry name" value="HTH_MarR-typ"/>
</dbReference>
<dbReference type="PROSITE" id="PS50995">
    <property type="entry name" value="HTH_MARR_2"/>
    <property type="match status" value="1"/>
</dbReference>
<proteinExistence type="predicted"/>
<protein>
    <recommendedName>
        <fullName evidence="4">HTH marR-type domain-containing protein</fullName>
    </recommendedName>
</protein>
<organism evidence="5 6">
    <name type="scientific">Paenibacillus antarcticus</name>
    <dbReference type="NCBI Taxonomy" id="253703"/>
    <lineage>
        <taxon>Bacteria</taxon>
        <taxon>Bacillati</taxon>
        <taxon>Bacillota</taxon>
        <taxon>Bacilli</taxon>
        <taxon>Bacillales</taxon>
        <taxon>Paenibacillaceae</taxon>
        <taxon>Paenibacillus</taxon>
    </lineage>
</organism>